<dbReference type="AlphaFoldDB" id="A0AAV3Z2D7"/>
<gene>
    <name evidence="1" type="ORF">PoB_001650600</name>
</gene>
<reference evidence="1 2" key="1">
    <citation type="journal article" date="2021" name="Elife">
        <title>Chloroplast acquisition without the gene transfer in kleptoplastic sea slugs, Plakobranchus ocellatus.</title>
        <authorList>
            <person name="Maeda T."/>
            <person name="Takahashi S."/>
            <person name="Yoshida T."/>
            <person name="Shimamura S."/>
            <person name="Takaki Y."/>
            <person name="Nagai Y."/>
            <person name="Toyoda A."/>
            <person name="Suzuki Y."/>
            <person name="Arimoto A."/>
            <person name="Ishii H."/>
            <person name="Satoh N."/>
            <person name="Nishiyama T."/>
            <person name="Hasebe M."/>
            <person name="Maruyama T."/>
            <person name="Minagawa J."/>
            <person name="Obokata J."/>
            <person name="Shigenobu S."/>
        </authorList>
    </citation>
    <scope>NUCLEOTIDE SEQUENCE [LARGE SCALE GENOMIC DNA]</scope>
</reference>
<evidence type="ECO:0000313" key="1">
    <source>
        <dbReference type="EMBL" id="GFN90000.1"/>
    </source>
</evidence>
<protein>
    <submittedName>
        <fullName evidence="1">Uncharacterized protein</fullName>
    </submittedName>
</protein>
<evidence type="ECO:0000313" key="2">
    <source>
        <dbReference type="Proteomes" id="UP000735302"/>
    </source>
</evidence>
<name>A0AAV3Z2D7_9GAST</name>
<proteinExistence type="predicted"/>
<keyword evidence="2" id="KW-1185">Reference proteome</keyword>
<dbReference type="Proteomes" id="UP000735302">
    <property type="component" value="Unassembled WGS sequence"/>
</dbReference>
<comment type="caution">
    <text evidence="1">The sequence shown here is derived from an EMBL/GenBank/DDBJ whole genome shotgun (WGS) entry which is preliminary data.</text>
</comment>
<sequence>MFSSSFNVSSEFPLSLDKSQCLKSCPKAFRLVIDFSQVASLTAAEVDVEDSGCGQWGYGALPELGGWDSQEAVNNLKFVDELFKK</sequence>
<dbReference type="EMBL" id="BLXT01001978">
    <property type="protein sequence ID" value="GFN90000.1"/>
    <property type="molecule type" value="Genomic_DNA"/>
</dbReference>
<accession>A0AAV3Z2D7</accession>
<organism evidence="1 2">
    <name type="scientific">Plakobranchus ocellatus</name>
    <dbReference type="NCBI Taxonomy" id="259542"/>
    <lineage>
        <taxon>Eukaryota</taxon>
        <taxon>Metazoa</taxon>
        <taxon>Spiralia</taxon>
        <taxon>Lophotrochozoa</taxon>
        <taxon>Mollusca</taxon>
        <taxon>Gastropoda</taxon>
        <taxon>Heterobranchia</taxon>
        <taxon>Euthyneura</taxon>
        <taxon>Panpulmonata</taxon>
        <taxon>Sacoglossa</taxon>
        <taxon>Placobranchoidea</taxon>
        <taxon>Plakobranchidae</taxon>
        <taxon>Plakobranchus</taxon>
    </lineage>
</organism>